<feature type="non-terminal residue" evidence="2">
    <location>
        <position position="1"/>
    </location>
</feature>
<keyword evidence="3" id="KW-1185">Reference proteome</keyword>
<name>A0A6G0VKV4_APHCR</name>
<proteinExistence type="predicted"/>
<organism evidence="2 3">
    <name type="scientific">Aphis craccivora</name>
    <name type="common">Cowpea aphid</name>
    <dbReference type="NCBI Taxonomy" id="307492"/>
    <lineage>
        <taxon>Eukaryota</taxon>
        <taxon>Metazoa</taxon>
        <taxon>Ecdysozoa</taxon>
        <taxon>Arthropoda</taxon>
        <taxon>Hexapoda</taxon>
        <taxon>Insecta</taxon>
        <taxon>Pterygota</taxon>
        <taxon>Neoptera</taxon>
        <taxon>Paraneoptera</taxon>
        <taxon>Hemiptera</taxon>
        <taxon>Sternorrhyncha</taxon>
        <taxon>Aphidomorpha</taxon>
        <taxon>Aphidoidea</taxon>
        <taxon>Aphididae</taxon>
        <taxon>Aphidini</taxon>
        <taxon>Aphis</taxon>
        <taxon>Aphis</taxon>
    </lineage>
</organism>
<feature type="region of interest" description="Disordered" evidence="1">
    <location>
        <begin position="185"/>
        <end position="206"/>
    </location>
</feature>
<dbReference type="PANTHER" id="PTHR10773:SF19">
    <property type="match status" value="1"/>
</dbReference>
<evidence type="ECO:0000256" key="1">
    <source>
        <dbReference type="SAM" id="MobiDB-lite"/>
    </source>
</evidence>
<gene>
    <name evidence="2" type="ORF">FWK35_00039304</name>
</gene>
<dbReference type="AlphaFoldDB" id="A0A6G0VKV4"/>
<feature type="non-terminal residue" evidence="2">
    <location>
        <position position="439"/>
    </location>
</feature>
<dbReference type="OrthoDB" id="8815124at2759"/>
<evidence type="ECO:0000313" key="3">
    <source>
        <dbReference type="Proteomes" id="UP000478052"/>
    </source>
</evidence>
<evidence type="ECO:0000313" key="2">
    <source>
        <dbReference type="EMBL" id="KAF0686567.1"/>
    </source>
</evidence>
<sequence length="439" mass="50925">ELGFIENVQQVPNSSCHPATLIPVPSSEVSVDNVLSTPAKSEPEYIEKVQQVNGGRKRNIINQKKLKQLQKNKISTEWTFNDCGHTGENKKCICKVYNLSFEDMNTFRKNISTIKSKIDQDKFVLTMMAVNRAKDTRRHSTPRAVRTHVEYYLPSIIGERIPVCATVFSNVTSFTRRRLNLLTSTFKKEQKSPTERRGGSRLSEKSEEITDSIKAFIMKMKCRKSHYARNDTGRSYLPPEMSIKSLWEHWKEKRIKNEKPVASISKFHYVFTNSFNLSFGHPRQDVCSNCTELITNIKLEKDMEAKAYLKRELYNHKENAKIFPKMMSNIRPGSIHVSFDMMQNQPLPKLSVTDTFYSRQIWLYNLTFVINSEQYQSPENCYLYTWLENESGRGPNEVCSALLNFLEKLEERLKQYTNPPTTLNLFSDSCSAQNKNQFL</sequence>
<dbReference type="EMBL" id="VUJU01016904">
    <property type="protein sequence ID" value="KAF0686567.1"/>
    <property type="molecule type" value="Genomic_DNA"/>
</dbReference>
<feature type="compositionally biased region" description="Basic and acidic residues" evidence="1">
    <location>
        <begin position="186"/>
        <end position="206"/>
    </location>
</feature>
<dbReference type="Proteomes" id="UP000478052">
    <property type="component" value="Unassembled WGS sequence"/>
</dbReference>
<accession>A0A6G0VKV4</accession>
<dbReference type="PANTHER" id="PTHR10773">
    <property type="entry name" value="DNA-DIRECTED RNA POLYMERASES I, II, AND III SUBUNIT RPABC2"/>
    <property type="match status" value="1"/>
</dbReference>
<comment type="caution">
    <text evidence="2">The sequence shown here is derived from an EMBL/GenBank/DDBJ whole genome shotgun (WGS) entry which is preliminary data.</text>
</comment>
<reference evidence="2 3" key="1">
    <citation type="submission" date="2019-08" db="EMBL/GenBank/DDBJ databases">
        <title>Whole genome of Aphis craccivora.</title>
        <authorList>
            <person name="Voronova N.V."/>
            <person name="Shulinski R.S."/>
            <person name="Bandarenka Y.V."/>
            <person name="Zhorov D.G."/>
            <person name="Warner D."/>
        </authorList>
    </citation>
    <scope>NUCLEOTIDE SEQUENCE [LARGE SCALE GENOMIC DNA]</scope>
    <source>
        <strain evidence="2">180601</strain>
        <tissue evidence="2">Whole Body</tissue>
    </source>
</reference>
<protein>
    <submittedName>
        <fullName evidence="2">Uncharacterized protein</fullName>
    </submittedName>
</protein>